<proteinExistence type="predicted"/>
<organism evidence="6 7">
    <name type="scientific">Actinoplanes auranticolor</name>
    <dbReference type="NCBI Taxonomy" id="47988"/>
    <lineage>
        <taxon>Bacteria</taxon>
        <taxon>Bacillati</taxon>
        <taxon>Actinomycetota</taxon>
        <taxon>Actinomycetes</taxon>
        <taxon>Micromonosporales</taxon>
        <taxon>Micromonosporaceae</taxon>
        <taxon>Actinoplanes</taxon>
    </lineage>
</organism>
<dbReference type="Gene3D" id="1.10.357.10">
    <property type="entry name" value="Tetracycline Repressor, domain 2"/>
    <property type="match status" value="1"/>
</dbReference>
<dbReference type="PANTHER" id="PTHR30055:SF151">
    <property type="entry name" value="TRANSCRIPTIONAL REGULATORY PROTEIN"/>
    <property type="match status" value="1"/>
</dbReference>
<dbReference type="Proteomes" id="UP000681340">
    <property type="component" value="Unassembled WGS sequence"/>
</dbReference>
<dbReference type="GO" id="GO:0003700">
    <property type="term" value="F:DNA-binding transcription factor activity"/>
    <property type="evidence" value="ECO:0007669"/>
    <property type="project" value="TreeGrafter"/>
</dbReference>
<evidence type="ECO:0000256" key="1">
    <source>
        <dbReference type="ARBA" id="ARBA00023015"/>
    </source>
</evidence>
<dbReference type="SUPFAM" id="SSF46689">
    <property type="entry name" value="Homeodomain-like"/>
    <property type="match status" value="1"/>
</dbReference>
<evidence type="ECO:0000256" key="4">
    <source>
        <dbReference type="PROSITE-ProRule" id="PRU00335"/>
    </source>
</evidence>
<name>A0A919SC19_9ACTN</name>
<gene>
    <name evidence="6" type="ORF">Aau02nite_33260</name>
</gene>
<evidence type="ECO:0000313" key="6">
    <source>
        <dbReference type="EMBL" id="GIM68790.1"/>
    </source>
</evidence>
<evidence type="ECO:0000256" key="3">
    <source>
        <dbReference type="ARBA" id="ARBA00023163"/>
    </source>
</evidence>
<dbReference type="InterPro" id="IPR009057">
    <property type="entry name" value="Homeodomain-like_sf"/>
</dbReference>
<keyword evidence="3" id="KW-0804">Transcription</keyword>
<dbReference type="InterPro" id="IPR050109">
    <property type="entry name" value="HTH-type_TetR-like_transc_reg"/>
</dbReference>
<sequence length="184" mass="19594">MRRAAATAATRQAVVAAARELLATVPWREFTLEAVATRAGVTRVTVYNQVRNKAGLLDAVLTELTGRAGMDQVLTAARELGRDEALAFVVEQTCRFWHGERPVLRPLFGLAAVDAGIAAHLAGREDRRREQFRRLLPGQSEPVLAAVVAATSFPAYDALGVVGDDPGQAAGLVLRMVHGLVSGG</sequence>
<dbReference type="Pfam" id="PF00440">
    <property type="entry name" value="TetR_N"/>
    <property type="match status" value="1"/>
</dbReference>
<feature type="DNA-binding region" description="H-T-H motif" evidence="4">
    <location>
        <begin position="31"/>
        <end position="50"/>
    </location>
</feature>
<keyword evidence="1" id="KW-0805">Transcription regulation</keyword>
<accession>A0A919SC19</accession>
<dbReference type="AlphaFoldDB" id="A0A919SC19"/>
<protein>
    <submittedName>
        <fullName evidence="6">TetR family transcriptional regulator</fullName>
    </submittedName>
</protein>
<keyword evidence="7" id="KW-1185">Reference proteome</keyword>
<dbReference type="RefSeq" id="WP_212989305.1">
    <property type="nucleotide sequence ID" value="NZ_BAABEA010000008.1"/>
</dbReference>
<comment type="caution">
    <text evidence="6">The sequence shown here is derived from an EMBL/GenBank/DDBJ whole genome shotgun (WGS) entry which is preliminary data.</text>
</comment>
<dbReference type="PANTHER" id="PTHR30055">
    <property type="entry name" value="HTH-TYPE TRANSCRIPTIONAL REGULATOR RUTR"/>
    <property type="match status" value="1"/>
</dbReference>
<dbReference type="GO" id="GO:0000976">
    <property type="term" value="F:transcription cis-regulatory region binding"/>
    <property type="evidence" value="ECO:0007669"/>
    <property type="project" value="TreeGrafter"/>
</dbReference>
<evidence type="ECO:0000256" key="2">
    <source>
        <dbReference type="ARBA" id="ARBA00023125"/>
    </source>
</evidence>
<dbReference type="PROSITE" id="PS50977">
    <property type="entry name" value="HTH_TETR_2"/>
    <property type="match status" value="1"/>
</dbReference>
<reference evidence="6" key="1">
    <citation type="submission" date="2021-03" db="EMBL/GenBank/DDBJ databases">
        <title>Whole genome shotgun sequence of Actinoplanes auranticolor NBRC 12245.</title>
        <authorList>
            <person name="Komaki H."/>
            <person name="Tamura T."/>
        </authorList>
    </citation>
    <scope>NUCLEOTIDE SEQUENCE</scope>
    <source>
        <strain evidence="6">NBRC 12245</strain>
    </source>
</reference>
<dbReference type="InterPro" id="IPR001647">
    <property type="entry name" value="HTH_TetR"/>
</dbReference>
<evidence type="ECO:0000313" key="7">
    <source>
        <dbReference type="Proteomes" id="UP000681340"/>
    </source>
</evidence>
<keyword evidence="2 4" id="KW-0238">DNA-binding</keyword>
<feature type="domain" description="HTH tetR-type" evidence="5">
    <location>
        <begin position="8"/>
        <end position="68"/>
    </location>
</feature>
<dbReference type="EMBL" id="BOQL01000026">
    <property type="protein sequence ID" value="GIM68790.1"/>
    <property type="molecule type" value="Genomic_DNA"/>
</dbReference>
<evidence type="ECO:0000259" key="5">
    <source>
        <dbReference type="PROSITE" id="PS50977"/>
    </source>
</evidence>